<name>A0A8J3EVQ2_9BACI</name>
<keyword evidence="1" id="KW-0812">Transmembrane</keyword>
<dbReference type="EMBL" id="BMHB01000001">
    <property type="protein sequence ID" value="GGI10203.1"/>
    <property type="molecule type" value="Genomic_DNA"/>
</dbReference>
<dbReference type="OrthoDB" id="2453019at2"/>
<evidence type="ECO:0000313" key="3">
    <source>
        <dbReference type="Proteomes" id="UP000626244"/>
    </source>
</evidence>
<keyword evidence="1" id="KW-1133">Transmembrane helix</keyword>
<dbReference type="Pfam" id="PF14007">
    <property type="entry name" value="YtpI"/>
    <property type="match status" value="1"/>
</dbReference>
<feature type="transmembrane region" description="Helical" evidence="1">
    <location>
        <begin position="61"/>
        <end position="78"/>
    </location>
</feature>
<evidence type="ECO:0008006" key="4">
    <source>
        <dbReference type="Google" id="ProtNLM"/>
    </source>
</evidence>
<organism evidence="2 3">
    <name type="scientific">Gottfriedia solisilvae</name>
    <dbReference type="NCBI Taxonomy" id="1516104"/>
    <lineage>
        <taxon>Bacteria</taxon>
        <taxon>Bacillati</taxon>
        <taxon>Bacillota</taxon>
        <taxon>Bacilli</taxon>
        <taxon>Bacillales</taxon>
        <taxon>Bacillaceae</taxon>
        <taxon>Gottfriedia</taxon>
    </lineage>
</organism>
<feature type="transmembrane region" description="Helical" evidence="1">
    <location>
        <begin position="6"/>
        <end position="24"/>
    </location>
</feature>
<evidence type="ECO:0000313" key="2">
    <source>
        <dbReference type="EMBL" id="GGI10203.1"/>
    </source>
</evidence>
<evidence type="ECO:0000256" key="1">
    <source>
        <dbReference type="SAM" id="Phobius"/>
    </source>
</evidence>
<dbReference type="AlphaFoldDB" id="A0A8J3EVQ2"/>
<dbReference type="RefSeq" id="WP_088002855.1">
    <property type="nucleotide sequence ID" value="NZ_BMHB01000001.1"/>
</dbReference>
<accession>A0A8J3EVQ2</accession>
<reference evidence="3" key="1">
    <citation type="journal article" date="2019" name="Int. J. Syst. Evol. Microbiol.">
        <title>The Global Catalogue of Microorganisms (GCM) 10K type strain sequencing project: providing services to taxonomists for standard genome sequencing and annotation.</title>
        <authorList>
            <consortium name="The Broad Institute Genomics Platform"/>
            <consortium name="The Broad Institute Genome Sequencing Center for Infectious Disease"/>
            <person name="Wu L."/>
            <person name="Ma J."/>
        </authorList>
    </citation>
    <scope>NUCLEOTIDE SEQUENCE [LARGE SCALE GENOMIC DNA]</scope>
    <source>
        <strain evidence="3">CGMCC 1.14993</strain>
    </source>
</reference>
<proteinExistence type="predicted"/>
<sequence>MDSIATIVIISFVLFLFYVTKFFFTSELLTKKIAGSRARLTFGLFLLLYGVFQIISKIELLTIVIGIIFIIFGFANLYRGYLQNKHYKAIQNKQTV</sequence>
<keyword evidence="1" id="KW-0472">Membrane</keyword>
<dbReference type="Proteomes" id="UP000626244">
    <property type="component" value="Unassembled WGS sequence"/>
</dbReference>
<feature type="transmembrane region" description="Helical" evidence="1">
    <location>
        <begin position="36"/>
        <end position="55"/>
    </location>
</feature>
<comment type="caution">
    <text evidence="2">The sequence shown here is derived from an EMBL/GenBank/DDBJ whole genome shotgun (WGS) entry which is preliminary data.</text>
</comment>
<protein>
    <recommendedName>
        <fullName evidence="4">YtpI-like protein</fullName>
    </recommendedName>
</protein>
<dbReference type="InterPro" id="IPR025618">
    <property type="entry name" value="YtpI"/>
</dbReference>
<keyword evidence="3" id="KW-1185">Reference proteome</keyword>
<gene>
    <name evidence="2" type="ORF">GCM10007380_01610</name>
</gene>